<dbReference type="Pfam" id="PF14417">
    <property type="entry name" value="MEDS"/>
    <property type="match status" value="1"/>
</dbReference>
<proteinExistence type="predicted"/>
<gene>
    <name evidence="2" type="ORF">Saso_48090</name>
</gene>
<dbReference type="PROSITE" id="PS50801">
    <property type="entry name" value="STAS"/>
    <property type="match status" value="1"/>
</dbReference>
<dbReference type="SUPFAM" id="SSF52091">
    <property type="entry name" value="SpoIIaa-like"/>
    <property type="match status" value="1"/>
</dbReference>
<dbReference type="InterPro" id="IPR002645">
    <property type="entry name" value="STAS_dom"/>
</dbReference>
<protein>
    <recommendedName>
        <fullName evidence="1">STAS domain-containing protein</fullName>
    </recommendedName>
</protein>
<evidence type="ECO:0000313" key="3">
    <source>
        <dbReference type="Proteomes" id="UP000649259"/>
    </source>
</evidence>
<dbReference type="InterPro" id="IPR036513">
    <property type="entry name" value="STAS_dom_sf"/>
</dbReference>
<dbReference type="Proteomes" id="UP000649259">
    <property type="component" value="Unassembled WGS sequence"/>
</dbReference>
<dbReference type="Gene3D" id="3.30.750.24">
    <property type="entry name" value="STAS domain"/>
    <property type="match status" value="1"/>
</dbReference>
<feature type="domain" description="STAS" evidence="1">
    <location>
        <begin position="218"/>
        <end position="303"/>
    </location>
</feature>
<sequence length="303" mass="32288">MVYGNLRHCVALYDHPAGLVLSEMRDVSDGRKGDHVRAARTLATFDDVELGDHVCWHTGPAVTSPVDVLAFVADGALYGDKIVVVGSAGAASGLPRAAVPSASVILDLPRAADTDSVLAAVRREARTAVREGYRSVRVLTERVPDHAPGGAEELVAQELGLDEFASESNAIVVCAFRPSQWDAPTLEHVACVHPHEMGRRAERPAFRMYSTGADSWSVDGVIDSECANAFNAAVRAALRCAPRVSLRFDTLDMIDAAGMHALVDAARHMPERRVVVEGANETVRLCWELAGYAGAGLPVVMAA</sequence>
<reference evidence="3" key="1">
    <citation type="submission" date="2023-07" db="EMBL/GenBank/DDBJ databases">
        <title>Whole genome shotgun sequence of Streptomyces cacaoi subsp. asoensis NBRC 13813.</title>
        <authorList>
            <person name="Komaki H."/>
            <person name="Tamura T."/>
        </authorList>
    </citation>
    <scope>NUCLEOTIDE SEQUENCE [LARGE SCALE GENOMIC DNA]</scope>
    <source>
        <strain evidence="3">NBRC 13813</strain>
    </source>
</reference>
<dbReference type="InterPro" id="IPR025847">
    <property type="entry name" value="MEDS_domain"/>
</dbReference>
<name>A0ABQ3S4V1_9ACTN</name>
<keyword evidence="3" id="KW-1185">Reference proteome</keyword>
<evidence type="ECO:0000313" key="2">
    <source>
        <dbReference type="EMBL" id="GHI63159.1"/>
    </source>
</evidence>
<organism evidence="2 3">
    <name type="scientific">Streptomyces asoensis</name>
    <dbReference type="NCBI Taxonomy" id="249586"/>
    <lineage>
        <taxon>Bacteria</taxon>
        <taxon>Bacillati</taxon>
        <taxon>Actinomycetota</taxon>
        <taxon>Actinomycetes</taxon>
        <taxon>Kitasatosporales</taxon>
        <taxon>Streptomycetaceae</taxon>
        <taxon>Streptomyces</taxon>
    </lineage>
</organism>
<accession>A0ABQ3S4V1</accession>
<dbReference type="EMBL" id="BNEB01000005">
    <property type="protein sequence ID" value="GHI63159.1"/>
    <property type="molecule type" value="Genomic_DNA"/>
</dbReference>
<comment type="caution">
    <text evidence="2">The sequence shown here is derived from an EMBL/GenBank/DDBJ whole genome shotgun (WGS) entry which is preliminary data.</text>
</comment>
<evidence type="ECO:0000259" key="1">
    <source>
        <dbReference type="PROSITE" id="PS50801"/>
    </source>
</evidence>